<proteinExistence type="predicted"/>
<dbReference type="RefSeq" id="XP_035828367.1">
    <property type="nucleotide sequence ID" value="XM_035972474.1"/>
</dbReference>
<evidence type="ECO:0000256" key="1">
    <source>
        <dbReference type="ARBA" id="ARBA00022729"/>
    </source>
</evidence>
<organism evidence="4 5">
    <name type="scientific">Aplysia californica</name>
    <name type="common">California sea hare</name>
    <dbReference type="NCBI Taxonomy" id="6500"/>
    <lineage>
        <taxon>Eukaryota</taxon>
        <taxon>Metazoa</taxon>
        <taxon>Spiralia</taxon>
        <taxon>Lophotrochozoa</taxon>
        <taxon>Mollusca</taxon>
        <taxon>Gastropoda</taxon>
        <taxon>Heterobranchia</taxon>
        <taxon>Euthyneura</taxon>
        <taxon>Tectipleura</taxon>
        <taxon>Aplysiida</taxon>
        <taxon>Aplysioidea</taxon>
        <taxon>Aplysiidae</taxon>
        <taxon>Aplysia</taxon>
    </lineage>
</organism>
<evidence type="ECO:0000313" key="5">
    <source>
        <dbReference type="RefSeq" id="XP_035828367.1"/>
    </source>
</evidence>
<evidence type="ECO:0000313" key="4">
    <source>
        <dbReference type="Proteomes" id="UP000694888"/>
    </source>
</evidence>
<dbReference type="PANTHER" id="PTHR23412">
    <property type="entry name" value="STEREOCILIN RELATED"/>
    <property type="match status" value="1"/>
</dbReference>
<sequence>MYHPFPNRQSIHSLTNYPSIPLLLSFLTQLHILADDYFQWSIRGNVKRQISSKLLQALGPLSVWTPDKVEMLGTYIAYLPRSTLKSQLTADFVLVNLPFIETIEEMDEVEEKALGIAAWNLADAMMNNPSFVTPDEKRRALCMIAKFAPRKAIFDTLYTPDEIKEGLKGCKHWNISKENSGRALSNVFSMNNFTWDNDTISMMADFSQAISTTTFDTMDAHTLQHNWDRMRDSNLSMPVLTDVDCRDIHTMGRMFFALSVAELNQIPDPALGECGAHIGMMMDVMCDETPMVCNKIWEKVKRHNSSRGDSLGGVITSMGPGVLRFVPSDDLRDLSLDDLGGLDNLKNLDLDAAQSEVVMEIVEREFGAVSKDNMNYTGAQVEKLGHVFFKGASSESLQELPEGMELMETLPSIVANLEHMNDKKIKVVYDKLHTMFGMDKGTEVCLDESTVKQAAGFFSQATHDDLMQLDRDTRLSVLSEIGQSGDVVKTMTREGIKEHFKTLKEAENLNTRGSFTSSDLEKYGPHIFCGMDATDAQKLSTAAVDNFLQELDECEQLDSDTRTVIAQKAVNSASGLSGLANDPQKLESMGTLMLHVDMSGAANLRSDQKERLGSVVGDVMERVNKREKRLEQRSSSDIPKAEKTDEKMLQNNMARALWDVVADTIDCQTIQSFHGDLSFLTTADLTVIEADVVVECLTEFQNTDWDQDQLDTLGWKIKTQFGNDTGMWDKKTIMEAGKILGGLDPDDIQKMTLDKDIMGVLGQFQIADPEAMFQKFAQDEGLGNMSAVDADTMRSFGSMLCGMSAGDMMDLQSTVVLEVAKDLSTIDCLTKDQVKAIASRLEDAIPSNQWNQVSVEEMGVLAGGLEADKLEQLDDDQVSAISPKAIKVMKPDTFTKAFNADKMSKLTQDQVSAISPNMLRKMDIGQLIAIESVANGTRGVNATQMAANRTAYFHIEIPTNVSVKDLGTFQEVRNLRNDTGCLSGMSFGGQADDLLDTVDKQDAFALTLPPDHETLFDRLRASPDHDVGIFTTFEMRMVLEYLMDNLDPAGRDTYLDLLAQFPTLTRDEVNHTVTTWPPRLHLLMKPHLMCSTLGQMDVEVLNNFCEHLTDEDVSTATVIEMLNRCGDCLAVAHASRTDEGIIGLMSGFKGRAFYDKLAQWKSDGWDLYHLMFAPDTLEVEDVDRITDHSNYLDIAQIARLGNERFYEMTSDEVKQRLAQRLSEQLGELSDWSYLRQSMLLPYIVNMPPKVLKRQLTPSMVFSFLPYMEDILEVANKKFLKISAWKVAKYLIANSDTVTREMKQEAVCLVLEFSTHKKLWKKVYSANDLFSYMPGCVAYGVSEKRITEVVKKVIRSNAFEWNQEGIEMIAPFIAAVPKSLLKNVNASLLYDNWGLFSNANFSMGTLRMLWKRVQSKVVLASVTCNEIQRLGRVFLALRVNEMNQISDVTMHECLGYLGEIMEDSCSENKWLCKNVWDKVKKYIKRQGVGIGTVIKHLGAGFVRYLPREDMEEIDLSDLGDLTTLSDLKVNIEHAPIFMRKVVGVKGPISLSNTNYSAHALMQLGSVFYHGATGPEFEFLPEDPSLFEMLPDMAMHFADINEKKIEIVYSKIKKILGVNTTTDICLDRALAEQVAMFFTAASADDLRKFSVDTRKVIIKTIGQRYDFVKRMTRQKIQEIFSVMMELDSLGSKGSYDENDMEEFGYMWCGQKSTQAFKLSETAIDQFMGVLKDCVHFEPNTRGALVSKSISISGGLSSLLQNNP</sequence>
<dbReference type="InterPro" id="IPR026664">
    <property type="entry name" value="Stereocilin-rel"/>
</dbReference>
<evidence type="ECO:0000256" key="2">
    <source>
        <dbReference type="ARBA" id="ARBA00023180"/>
    </source>
</evidence>
<accession>A0ABM1W124</accession>
<protein>
    <submittedName>
        <fullName evidence="5">Uncharacterized protein LOC101855140</fullName>
    </submittedName>
</protein>
<gene>
    <name evidence="5" type="primary">LOC101855140</name>
</gene>
<dbReference type="GeneID" id="101855140"/>
<keyword evidence="4" id="KW-1185">Reference proteome</keyword>
<evidence type="ECO:0000256" key="3">
    <source>
        <dbReference type="SAM" id="MobiDB-lite"/>
    </source>
</evidence>
<dbReference type="PANTHER" id="PTHR23412:SF17">
    <property type="entry name" value="OTOANCORIN"/>
    <property type="match status" value="1"/>
</dbReference>
<name>A0ABM1W124_APLCA</name>
<reference evidence="5" key="1">
    <citation type="submission" date="2025-08" db="UniProtKB">
        <authorList>
            <consortium name="RefSeq"/>
        </authorList>
    </citation>
    <scope>IDENTIFICATION</scope>
</reference>
<keyword evidence="1" id="KW-0732">Signal</keyword>
<keyword evidence="2" id="KW-0325">Glycoprotein</keyword>
<feature type="region of interest" description="Disordered" evidence="3">
    <location>
        <begin position="625"/>
        <end position="645"/>
    </location>
</feature>
<dbReference type="Proteomes" id="UP000694888">
    <property type="component" value="Unplaced"/>
</dbReference>
<feature type="non-terminal residue" evidence="5">
    <location>
        <position position="1761"/>
    </location>
</feature>